<gene>
    <name evidence="1" type="ORF">B0I36DRAFT_23894</name>
</gene>
<dbReference type="AlphaFoldDB" id="A0A9P8YL21"/>
<protein>
    <submittedName>
        <fullName evidence="1">Uncharacterized protein</fullName>
    </submittedName>
</protein>
<sequence length="109" mass="13046">MLDPPPVRDDPASAQLRPRVILLDFDSTEIEEASKDRWPRNPIKKWWTGFDTRLAKWCPRWWRLDLPERRRWLLKQFGGSSTYQMAKDMGDPERLTAADEMYLDIWSHS</sequence>
<proteinExistence type="predicted"/>
<dbReference type="EMBL" id="JAGTJQ010000001">
    <property type="protein sequence ID" value="KAH7041491.1"/>
    <property type="molecule type" value="Genomic_DNA"/>
</dbReference>
<keyword evidence="2" id="KW-1185">Reference proteome</keyword>
<evidence type="ECO:0000313" key="1">
    <source>
        <dbReference type="EMBL" id="KAH7041491.1"/>
    </source>
</evidence>
<dbReference type="Proteomes" id="UP000756346">
    <property type="component" value="Unassembled WGS sequence"/>
</dbReference>
<name>A0A9P8YL21_9PEZI</name>
<dbReference type="OrthoDB" id="4267316at2759"/>
<dbReference type="RefSeq" id="XP_046019546.1">
    <property type="nucleotide sequence ID" value="XM_046149657.1"/>
</dbReference>
<organism evidence="1 2">
    <name type="scientific">Microdochium trichocladiopsis</name>
    <dbReference type="NCBI Taxonomy" id="1682393"/>
    <lineage>
        <taxon>Eukaryota</taxon>
        <taxon>Fungi</taxon>
        <taxon>Dikarya</taxon>
        <taxon>Ascomycota</taxon>
        <taxon>Pezizomycotina</taxon>
        <taxon>Sordariomycetes</taxon>
        <taxon>Xylariomycetidae</taxon>
        <taxon>Xylariales</taxon>
        <taxon>Microdochiaceae</taxon>
        <taxon>Microdochium</taxon>
    </lineage>
</organism>
<evidence type="ECO:0000313" key="2">
    <source>
        <dbReference type="Proteomes" id="UP000756346"/>
    </source>
</evidence>
<accession>A0A9P8YL21</accession>
<dbReference type="GeneID" id="70179203"/>
<reference evidence="1" key="1">
    <citation type="journal article" date="2021" name="Nat. Commun.">
        <title>Genetic determinants of endophytism in the Arabidopsis root mycobiome.</title>
        <authorList>
            <person name="Mesny F."/>
            <person name="Miyauchi S."/>
            <person name="Thiergart T."/>
            <person name="Pickel B."/>
            <person name="Atanasova L."/>
            <person name="Karlsson M."/>
            <person name="Huettel B."/>
            <person name="Barry K.W."/>
            <person name="Haridas S."/>
            <person name="Chen C."/>
            <person name="Bauer D."/>
            <person name="Andreopoulos W."/>
            <person name="Pangilinan J."/>
            <person name="LaButti K."/>
            <person name="Riley R."/>
            <person name="Lipzen A."/>
            <person name="Clum A."/>
            <person name="Drula E."/>
            <person name="Henrissat B."/>
            <person name="Kohler A."/>
            <person name="Grigoriev I.V."/>
            <person name="Martin F.M."/>
            <person name="Hacquard S."/>
        </authorList>
    </citation>
    <scope>NUCLEOTIDE SEQUENCE</scope>
    <source>
        <strain evidence="1">MPI-CAGE-CH-0230</strain>
    </source>
</reference>
<comment type="caution">
    <text evidence="1">The sequence shown here is derived from an EMBL/GenBank/DDBJ whole genome shotgun (WGS) entry which is preliminary data.</text>
</comment>